<evidence type="ECO:0000256" key="3">
    <source>
        <dbReference type="ARBA" id="ARBA00022723"/>
    </source>
</evidence>
<evidence type="ECO:0000259" key="6">
    <source>
        <dbReference type="SMART" id="SM00829"/>
    </source>
</evidence>
<evidence type="ECO:0000256" key="4">
    <source>
        <dbReference type="ARBA" id="ARBA00022833"/>
    </source>
</evidence>
<proteinExistence type="inferred from homology"/>
<dbReference type="InterPro" id="IPR020843">
    <property type="entry name" value="ER"/>
</dbReference>
<evidence type="ECO:0000256" key="5">
    <source>
        <dbReference type="ARBA" id="ARBA00023002"/>
    </source>
</evidence>
<keyword evidence="4" id="KW-0862">Zinc</keyword>
<evidence type="ECO:0000313" key="7">
    <source>
        <dbReference type="EMBL" id="RCX18164.1"/>
    </source>
</evidence>
<feature type="domain" description="Enoyl reductase (ER)" evidence="6">
    <location>
        <begin position="10"/>
        <end position="295"/>
    </location>
</feature>
<dbReference type="SUPFAM" id="SSF50129">
    <property type="entry name" value="GroES-like"/>
    <property type="match status" value="1"/>
</dbReference>
<dbReference type="GO" id="GO:0005737">
    <property type="term" value="C:cytoplasm"/>
    <property type="evidence" value="ECO:0007669"/>
    <property type="project" value="TreeGrafter"/>
</dbReference>
<dbReference type="OrthoDB" id="9777057at2"/>
<dbReference type="SMART" id="SM00829">
    <property type="entry name" value="PKS_ER"/>
    <property type="match status" value="1"/>
</dbReference>
<keyword evidence="3" id="KW-0479">Metal-binding</keyword>
<dbReference type="Pfam" id="PF08240">
    <property type="entry name" value="ADH_N"/>
    <property type="match status" value="1"/>
</dbReference>
<gene>
    <name evidence="7" type="ORF">DFP94_107118</name>
</gene>
<organism evidence="7 8">
    <name type="scientific">Fontibacillus phaseoli</name>
    <dbReference type="NCBI Taxonomy" id="1416533"/>
    <lineage>
        <taxon>Bacteria</taxon>
        <taxon>Bacillati</taxon>
        <taxon>Bacillota</taxon>
        <taxon>Bacilli</taxon>
        <taxon>Bacillales</taxon>
        <taxon>Paenibacillaceae</taxon>
        <taxon>Fontibacillus</taxon>
    </lineage>
</organism>
<sequence>MEALIWTEHGRLELGEQECPSCCKPGDVKIRIELTGICGTDLAVISGKEPGLPGVIRGHEAVGTVVEIGAAVNRVQLGDRVVVDPNQSCGACRFCRKGQLHLCIGPDGQGMPIAGLNIPGTFAPYFVTNESFVHKLPEGMSWEAAVLVEPLACVLHNFKEAGVTPEDRVLILGSGPMGLLCQIVSRSLGCITMATEINPYRLSLSRRFSEEITTPGELAGETGLRLRESGKYDVVIDTVGTQMGLAEQWIERGGRIVPFGINGGYQYLLTPTHYTQNAVKIIGAGEYLNTFETALQFAANHPDLASLVTKRYPLKHYETAIHELLGYELSTGHILPSETMKTVFAF</sequence>
<dbReference type="Proteomes" id="UP000253090">
    <property type="component" value="Unassembled WGS sequence"/>
</dbReference>
<dbReference type="InterPro" id="IPR011032">
    <property type="entry name" value="GroES-like_sf"/>
</dbReference>
<comment type="similarity">
    <text evidence="2">Belongs to the zinc-containing alcohol dehydrogenase family.</text>
</comment>
<dbReference type="InterPro" id="IPR036291">
    <property type="entry name" value="NAD(P)-bd_dom_sf"/>
</dbReference>
<dbReference type="Gene3D" id="3.40.50.720">
    <property type="entry name" value="NAD(P)-binding Rossmann-like Domain"/>
    <property type="match status" value="1"/>
</dbReference>
<keyword evidence="5" id="KW-0560">Oxidoreductase</keyword>
<evidence type="ECO:0000256" key="1">
    <source>
        <dbReference type="ARBA" id="ARBA00001947"/>
    </source>
</evidence>
<dbReference type="RefSeq" id="WP_114497674.1">
    <property type="nucleotide sequence ID" value="NZ_QPJW01000007.1"/>
</dbReference>
<dbReference type="GO" id="GO:0008270">
    <property type="term" value="F:zinc ion binding"/>
    <property type="evidence" value="ECO:0007669"/>
    <property type="project" value="InterPro"/>
</dbReference>
<evidence type="ECO:0000313" key="8">
    <source>
        <dbReference type="Proteomes" id="UP000253090"/>
    </source>
</evidence>
<protein>
    <submittedName>
        <fullName evidence="7">Threonine dehydrogenase-like Zn-dependent dehydrogenase</fullName>
    </submittedName>
</protein>
<comment type="caution">
    <text evidence="7">The sequence shown here is derived from an EMBL/GenBank/DDBJ whole genome shotgun (WGS) entry which is preliminary data.</text>
</comment>
<dbReference type="PROSITE" id="PS00059">
    <property type="entry name" value="ADH_ZINC"/>
    <property type="match status" value="1"/>
</dbReference>
<dbReference type="InterPro" id="IPR013154">
    <property type="entry name" value="ADH-like_N"/>
</dbReference>
<dbReference type="GO" id="GO:0000721">
    <property type="term" value="F:(R,R)-butanediol dehydrogenase activity"/>
    <property type="evidence" value="ECO:0007669"/>
    <property type="project" value="TreeGrafter"/>
</dbReference>
<dbReference type="EMBL" id="QPJW01000007">
    <property type="protein sequence ID" value="RCX18164.1"/>
    <property type="molecule type" value="Genomic_DNA"/>
</dbReference>
<dbReference type="Gene3D" id="3.90.180.10">
    <property type="entry name" value="Medium-chain alcohol dehydrogenases, catalytic domain"/>
    <property type="match status" value="1"/>
</dbReference>
<dbReference type="InterPro" id="IPR002328">
    <property type="entry name" value="ADH_Zn_CS"/>
</dbReference>
<comment type="cofactor">
    <cofactor evidence="1">
        <name>Zn(2+)</name>
        <dbReference type="ChEBI" id="CHEBI:29105"/>
    </cofactor>
</comment>
<dbReference type="PANTHER" id="PTHR43161:SF23">
    <property type="entry name" value="(R,R)-BUTANEDIOL DEHYDROGENASE-RELATED"/>
    <property type="match status" value="1"/>
</dbReference>
<keyword evidence="8" id="KW-1185">Reference proteome</keyword>
<evidence type="ECO:0000256" key="2">
    <source>
        <dbReference type="ARBA" id="ARBA00008072"/>
    </source>
</evidence>
<reference evidence="7 8" key="1">
    <citation type="submission" date="2018-07" db="EMBL/GenBank/DDBJ databases">
        <title>Genomic Encyclopedia of Type Strains, Phase III (KMG-III): the genomes of soil and plant-associated and newly described type strains.</title>
        <authorList>
            <person name="Whitman W."/>
        </authorList>
    </citation>
    <scope>NUCLEOTIDE SEQUENCE [LARGE SCALE GENOMIC DNA]</scope>
    <source>
        <strain evidence="7 8">CECT 8333</strain>
    </source>
</reference>
<dbReference type="GO" id="GO:0034079">
    <property type="term" value="P:butanediol biosynthetic process"/>
    <property type="evidence" value="ECO:0007669"/>
    <property type="project" value="TreeGrafter"/>
</dbReference>
<dbReference type="PANTHER" id="PTHR43161">
    <property type="entry name" value="SORBITOL DEHYDROGENASE"/>
    <property type="match status" value="1"/>
</dbReference>
<dbReference type="SUPFAM" id="SSF51735">
    <property type="entry name" value="NAD(P)-binding Rossmann-fold domains"/>
    <property type="match status" value="1"/>
</dbReference>
<name>A0A369BEQ7_9BACL</name>
<dbReference type="AlphaFoldDB" id="A0A369BEQ7"/>
<accession>A0A369BEQ7</accession>